<name>A0ABV6DXI8_9ACTN</name>
<dbReference type="PANTHER" id="PTHR44216:SF3">
    <property type="entry name" value="PROTEIN O-MANNOSYL-TRANSFERASE TMTC2"/>
    <property type="match status" value="1"/>
</dbReference>
<proteinExistence type="predicted"/>
<accession>A0ABV6DXI8</accession>
<organism evidence="2 3">
    <name type="scientific">Nocardioides zeicaulis</name>
    <dbReference type="NCBI Taxonomy" id="1776857"/>
    <lineage>
        <taxon>Bacteria</taxon>
        <taxon>Bacillati</taxon>
        <taxon>Actinomycetota</taxon>
        <taxon>Actinomycetes</taxon>
        <taxon>Propionibacteriales</taxon>
        <taxon>Nocardioidaceae</taxon>
        <taxon>Nocardioides</taxon>
    </lineage>
</organism>
<feature type="transmembrane region" description="Helical" evidence="1">
    <location>
        <begin position="289"/>
        <end position="311"/>
    </location>
</feature>
<dbReference type="Gene3D" id="1.25.40.10">
    <property type="entry name" value="Tetratricopeptide repeat domain"/>
    <property type="match status" value="1"/>
</dbReference>
<keyword evidence="1" id="KW-0472">Membrane</keyword>
<keyword evidence="1" id="KW-0812">Transmembrane</keyword>
<protein>
    <submittedName>
        <fullName evidence="2">Tetratricopeptide repeat protein</fullName>
    </submittedName>
</protein>
<keyword evidence="3" id="KW-1185">Reference proteome</keyword>
<sequence>MEPDALVARARTLLEIGRPAEAEAEARAAVGSDPANPAAHLVLSRAYSKQKRHAEAIGAAQAAVALAPELAEAHLALVGALLGDGPSDDAVRAALVAVRLAPHDWATHHALGWALFELGSPWEKEARDAAERANALAPSVPGTYGLLGLTLAACGRAREGRKVVREGLRIDPDDAHLHNNLAAIDLNHGVRLGRAARHLRTAAQVAPQDEVIHHNLDALVVRFATSLAWPTLLALVVLRVQVDDVVAWSARATTGAALVGALVLMTAWFGRQVPRGHTPWRSGSSGRMLLAATVTAGLVLYLALLAMVTAFGPPGWAGASAEHIGTAVRYGLGALLIGGLVRRTPPRGRR</sequence>
<evidence type="ECO:0000256" key="1">
    <source>
        <dbReference type="SAM" id="Phobius"/>
    </source>
</evidence>
<evidence type="ECO:0000313" key="2">
    <source>
        <dbReference type="EMBL" id="MFC0221430.1"/>
    </source>
</evidence>
<feature type="transmembrane region" description="Helical" evidence="1">
    <location>
        <begin position="219"/>
        <end position="242"/>
    </location>
</feature>
<dbReference type="InterPro" id="IPR052384">
    <property type="entry name" value="TMTC_O-mannosyltransferase"/>
</dbReference>
<dbReference type="RefSeq" id="WP_378517121.1">
    <property type="nucleotide sequence ID" value="NZ_CBCSDI010000013.1"/>
</dbReference>
<dbReference type="PANTHER" id="PTHR44216">
    <property type="entry name" value="PROTEIN O-MANNOSYL-TRANSFERASE TMTC2"/>
    <property type="match status" value="1"/>
</dbReference>
<keyword evidence="1" id="KW-1133">Transmembrane helix</keyword>
<evidence type="ECO:0000313" key="3">
    <source>
        <dbReference type="Proteomes" id="UP001589698"/>
    </source>
</evidence>
<dbReference type="Pfam" id="PF13432">
    <property type="entry name" value="TPR_16"/>
    <property type="match status" value="1"/>
</dbReference>
<dbReference type="EMBL" id="JBHLXH010000001">
    <property type="protein sequence ID" value="MFC0221430.1"/>
    <property type="molecule type" value="Genomic_DNA"/>
</dbReference>
<dbReference type="Proteomes" id="UP001589698">
    <property type="component" value="Unassembled WGS sequence"/>
</dbReference>
<dbReference type="InterPro" id="IPR011990">
    <property type="entry name" value="TPR-like_helical_dom_sf"/>
</dbReference>
<dbReference type="SUPFAM" id="SSF48452">
    <property type="entry name" value="TPR-like"/>
    <property type="match status" value="1"/>
</dbReference>
<dbReference type="SMART" id="SM00028">
    <property type="entry name" value="TPR"/>
    <property type="match status" value="3"/>
</dbReference>
<reference evidence="2 3" key="1">
    <citation type="submission" date="2024-09" db="EMBL/GenBank/DDBJ databases">
        <authorList>
            <person name="Sun Q."/>
            <person name="Mori K."/>
        </authorList>
    </citation>
    <scope>NUCLEOTIDE SEQUENCE [LARGE SCALE GENOMIC DNA]</scope>
    <source>
        <strain evidence="2 3">CCM 8654</strain>
    </source>
</reference>
<comment type="caution">
    <text evidence="2">The sequence shown here is derived from an EMBL/GenBank/DDBJ whole genome shotgun (WGS) entry which is preliminary data.</text>
</comment>
<feature type="transmembrane region" description="Helical" evidence="1">
    <location>
        <begin position="323"/>
        <end position="341"/>
    </location>
</feature>
<dbReference type="InterPro" id="IPR019734">
    <property type="entry name" value="TPR_rpt"/>
</dbReference>
<gene>
    <name evidence="2" type="ORF">ACFFJG_02960</name>
</gene>
<feature type="transmembrane region" description="Helical" evidence="1">
    <location>
        <begin position="248"/>
        <end position="269"/>
    </location>
</feature>